<dbReference type="RefSeq" id="WP_133427173.1">
    <property type="nucleotide sequence ID" value="NZ_SDLO01000011.1"/>
</dbReference>
<feature type="compositionally biased region" description="Gly residues" evidence="1">
    <location>
        <begin position="60"/>
        <end position="72"/>
    </location>
</feature>
<evidence type="ECO:0000313" key="3">
    <source>
        <dbReference type="EMBL" id="TDK88284.1"/>
    </source>
</evidence>
<accession>A0A4R5WF05</accession>
<evidence type="ECO:0000256" key="2">
    <source>
        <dbReference type="SAM" id="SignalP"/>
    </source>
</evidence>
<feature type="region of interest" description="Disordered" evidence="1">
    <location>
        <begin position="29"/>
        <end position="120"/>
    </location>
</feature>
<gene>
    <name evidence="3" type="ORF">EUA03_15835</name>
</gene>
<evidence type="ECO:0000313" key="4">
    <source>
        <dbReference type="Proteomes" id="UP000294929"/>
    </source>
</evidence>
<feature type="signal peptide" evidence="2">
    <location>
        <begin position="1"/>
        <end position="29"/>
    </location>
</feature>
<organism evidence="3 4">
    <name type="scientific">Mycolicibacterium mucogenicum</name>
    <name type="common">Mycobacterium mucogenicum</name>
    <dbReference type="NCBI Taxonomy" id="56689"/>
    <lineage>
        <taxon>Bacteria</taxon>
        <taxon>Bacillati</taxon>
        <taxon>Actinomycetota</taxon>
        <taxon>Actinomycetes</taxon>
        <taxon>Mycobacteriales</taxon>
        <taxon>Mycobacteriaceae</taxon>
        <taxon>Mycolicibacterium</taxon>
    </lineage>
</organism>
<proteinExistence type="predicted"/>
<keyword evidence="2" id="KW-0732">Signal</keyword>
<dbReference type="AlphaFoldDB" id="A0A4R5WF05"/>
<feature type="compositionally biased region" description="Low complexity" evidence="1">
    <location>
        <begin position="44"/>
        <end position="59"/>
    </location>
</feature>
<feature type="chain" id="PRO_5039172352" evidence="2">
    <location>
        <begin position="30"/>
        <end position="196"/>
    </location>
</feature>
<name>A0A4R5WF05_MYCMU</name>
<dbReference type="EMBL" id="SDLO01000011">
    <property type="protein sequence ID" value="TDK88284.1"/>
    <property type="molecule type" value="Genomic_DNA"/>
</dbReference>
<feature type="compositionally biased region" description="Polar residues" evidence="1">
    <location>
        <begin position="83"/>
        <end position="109"/>
    </location>
</feature>
<feature type="compositionally biased region" description="Low complexity" evidence="1">
    <location>
        <begin position="73"/>
        <end position="82"/>
    </location>
</feature>
<protein>
    <submittedName>
        <fullName evidence="3">Uncharacterized protein</fullName>
    </submittedName>
</protein>
<comment type="caution">
    <text evidence="3">The sequence shown here is derived from an EMBL/GenBank/DDBJ whole genome shotgun (WGS) entry which is preliminary data.</text>
</comment>
<reference evidence="3 4" key="1">
    <citation type="submission" date="2019-01" db="EMBL/GenBank/DDBJ databases">
        <title>High-quality-draft genome sequences of five non-tuberculosis mycobacteriaceae isolated from a nosocomial environment.</title>
        <authorList>
            <person name="Tiago I."/>
            <person name="Alarico S."/>
            <person name="Pereira S.G."/>
            <person name="Coelho C."/>
            <person name="Maranha A."/>
            <person name="Empadinhas N."/>
        </authorList>
    </citation>
    <scope>NUCLEOTIDE SEQUENCE [LARGE SCALE GENOMIC DNA]</scope>
    <source>
        <strain evidence="3 4">24AIII</strain>
    </source>
</reference>
<dbReference type="Proteomes" id="UP000294929">
    <property type="component" value="Unassembled WGS sequence"/>
</dbReference>
<evidence type="ECO:0000256" key="1">
    <source>
        <dbReference type="SAM" id="MobiDB-lite"/>
    </source>
</evidence>
<sequence>MRRDDVLLTVAGLSVSVFLMIAGPSMAIAAADPGGSNGNGGNSSSGKTGSGKSSSPRGNAGNGNSGNGGSRGNSGANSSVSGQTNTGKSSKANGKSNNTAPGASGSDNPATVPMFKPPNPPVPVIVAEQHTGTSPGGTWWGAPGAPQPIIEVHELSVPSEEGDADLLSADHTGIPVWAAAEPVGCGATCSGWPAWC</sequence>